<evidence type="ECO:0000313" key="2">
    <source>
        <dbReference type="Proteomes" id="UP000760480"/>
    </source>
</evidence>
<keyword evidence="2" id="KW-1185">Reference proteome</keyword>
<proteinExistence type="predicted"/>
<dbReference type="Gene3D" id="2.60.120.380">
    <property type="match status" value="1"/>
</dbReference>
<evidence type="ECO:0008006" key="3">
    <source>
        <dbReference type="Google" id="ProtNLM"/>
    </source>
</evidence>
<comment type="caution">
    <text evidence="1">The sequence shown here is derived from an EMBL/GenBank/DDBJ whole genome shotgun (WGS) entry which is preliminary data.</text>
</comment>
<organism evidence="1 2">
    <name type="scientific">Candidatus Competibacter phosphatis</name>
    <dbReference type="NCBI Taxonomy" id="221280"/>
    <lineage>
        <taxon>Bacteria</taxon>
        <taxon>Pseudomonadati</taxon>
        <taxon>Pseudomonadota</taxon>
        <taxon>Gammaproteobacteria</taxon>
        <taxon>Candidatus Competibacteraceae</taxon>
        <taxon>Candidatus Competibacter</taxon>
    </lineage>
</organism>
<sequence length="238" mass="25664">MLLLTAPMGFAANDVRTERVHFKKGANSAVVEASIKGYETVDYVLGAHAGQYMNVSLATKHGATYFNIMAPGENEVAMFNGSVSQNQYEGTLPASGDYKIRVYMMRSAARRNEVAHYRLEMIVDGARQPTAHAPSHDAKVPGTDFHATGNIPCSMGKGQPTGSCAFGVKREGNGNAMVTVTKANGSQRVIFFEKGRAVGYDQSQADSGRFKAKKEADLNIIHIGEERYEIPDAVPEGG</sequence>
<name>A0ABX1TEP7_9GAMM</name>
<dbReference type="Proteomes" id="UP000760480">
    <property type="component" value="Unassembled WGS sequence"/>
</dbReference>
<reference evidence="1 2" key="1">
    <citation type="submission" date="2019-03" db="EMBL/GenBank/DDBJ databases">
        <title>Metabolic reconstructions from genomes of highly enriched 'Candidatus Accumulibacter' and 'Candidatus Competibacter' bioreactor populations.</title>
        <authorList>
            <person name="Annavajhala M.K."/>
            <person name="Welles L."/>
            <person name="Abbas B."/>
            <person name="Sorokin D."/>
            <person name="Park H."/>
            <person name="Van Loosdrecht M."/>
            <person name="Chandran K."/>
        </authorList>
    </citation>
    <scope>NUCLEOTIDE SEQUENCE [LARGE SCALE GENOMIC DNA]</scope>
    <source>
        <strain evidence="1 2">SBR_G</strain>
    </source>
</reference>
<dbReference type="RefSeq" id="WP_169247092.1">
    <property type="nucleotide sequence ID" value="NZ_SPMZ01000002.1"/>
</dbReference>
<dbReference type="EMBL" id="SPMZ01000002">
    <property type="protein sequence ID" value="NMQ17843.1"/>
    <property type="molecule type" value="Genomic_DNA"/>
</dbReference>
<accession>A0ABX1TEP7</accession>
<gene>
    <name evidence="1" type="ORF">E4P82_00660</name>
</gene>
<evidence type="ECO:0000313" key="1">
    <source>
        <dbReference type="EMBL" id="NMQ17843.1"/>
    </source>
</evidence>
<protein>
    <recommendedName>
        <fullName evidence="3">Inhibitor of g-type lysozyme</fullName>
    </recommendedName>
</protein>